<keyword evidence="3" id="KW-0121">Carboxypeptidase</keyword>
<keyword evidence="3" id="KW-0645">Protease</keyword>
<dbReference type="RefSeq" id="WP_345690359.1">
    <property type="nucleotide sequence ID" value="NZ_BAABIT010000001.1"/>
</dbReference>
<dbReference type="InterPro" id="IPR002477">
    <property type="entry name" value="Peptidoglycan-bd-like"/>
</dbReference>
<keyword evidence="4" id="KW-1185">Reference proteome</keyword>
<dbReference type="GO" id="GO:0004180">
    <property type="term" value="F:carboxypeptidase activity"/>
    <property type="evidence" value="ECO:0007669"/>
    <property type="project" value="UniProtKB-KW"/>
</dbReference>
<dbReference type="InterPro" id="IPR013230">
    <property type="entry name" value="Peptidase_M15A_C"/>
</dbReference>
<proteinExistence type="predicted"/>
<dbReference type="InterPro" id="IPR036366">
    <property type="entry name" value="PGBDSf"/>
</dbReference>
<dbReference type="InterPro" id="IPR036365">
    <property type="entry name" value="PGBD-like_sf"/>
</dbReference>
<dbReference type="InterPro" id="IPR009045">
    <property type="entry name" value="Zn_M74/Hedgehog-like"/>
</dbReference>
<evidence type="ECO:0000259" key="2">
    <source>
        <dbReference type="Pfam" id="PF08291"/>
    </source>
</evidence>
<dbReference type="Proteomes" id="UP001595829">
    <property type="component" value="Unassembled WGS sequence"/>
</dbReference>
<dbReference type="Pfam" id="PF08291">
    <property type="entry name" value="Peptidase_M15_3"/>
    <property type="match status" value="1"/>
</dbReference>
<name>A0ABV9XHE0_9ACTN</name>
<dbReference type="PROSITE" id="PS51318">
    <property type="entry name" value="TAT"/>
    <property type="match status" value="1"/>
</dbReference>
<protein>
    <submittedName>
        <fullName evidence="3">D-Ala-D-Ala carboxypeptidase family metallohydrolase</fullName>
    </submittedName>
</protein>
<dbReference type="InterPro" id="IPR006311">
    <property type="entry name" value="TAT_signal"/>
</dbReference>
<feature type="domain" description="Peptidase M15A C-terminal" evidence="2">
    <location>
        <begin position="125"/>
        <end position="234"/>
    </location>
</feature>
<dbReference type="Gene3D" id="3.30.1380.10">
    <property type="match status" value="1"/>
</dbReference>
<dbReference type="SUPFAM" id="SSF55166">
    <property type="entry name" value="Hedgehog/DD-peptidase"/>
    <property type="match status" value="1"/>
</dbReference>
<evidence type="ECO:0000259" key="1">
    <source>
        <dbReference type="Pfam" id="PF01471"/>
    </source>
</evidence>
<accession>A0ABV9XHE0</accession>
<evidence type="ECO:0000313" key="4">
    <source>
        <dbReference type="Proteomes" id="UP001595829"/>
    </source>
</evidence>
<dbReference type="SUPFAM" id="SSF47090">
    <property type="entry name" value="PGBD-like"/>
    <property type="match status" value="1"/>
</dbReference>
<comment type="caution">
    <text evidence="3">The sequence shown here is derived from an EMBL/GenBank/DDBJ whole genome shotgun (WGS) entry which is preliminary data.</text>
</comment>
<evidence type="ECO:0000313" key="3">
    <source>
        <dbReference type="EMBL" id="MFC5022972.1"/>
    </source>
</evidence>
<dbReference type="Pfam" id="PF01471">
    <property type="entry name" value="PG_binding_1"/>
    <property type="match status" value="1"/>
</dbReference>
<keyword evidence="3" id="KW-0378">Hydrolase</keyword>
<dbReference type="EMBL" id="JBHSJD010000007">
    <property type="protein sequence ID" value="MFC5022972.1"/>
    <property type="molecule type" value="Genomic_DNA"/>
</dbReference>
<feature type="domain" description="Peptidoglycan binding-like" evidence="1">
    <location>
        <begin position="50"/>
        <end position="111"/>
    </location>
</feature>
<organism evidence="3 4">
    <name type="scientific">Streptomyces coeruleoprunus</name>
    <dbReference type="NCBI Taxonomy" id="285563"/>
    <lineage>
        <taxon>Bacteria</taxon>
        <taxon>Bacillati</taxon>
        <taxon>Actinomycetota</taxon>
        <taxon>Actinomycetes</taxon>
        <taxon>Kitasatosporales</taxon>
        <taxon>Streptomycetaceae</taxon>
        <taxon>Streptomyces</taxon>
    </lineage>
</organism>
<reference evidence="4" key="1">
    <citation type="journal article" date="2019" name="Int. J. Syst. Evol. Microbiol.">
        <title>The Global Catalogue of Microorganisms (GCM) 10K type strain sequencing project: providing services to taxonomists for standard genome sequencing and annotation.</title>
        <authorList>
            <consortium name="The Broad Institute Genomics Platform"/>
            <consortium name="The Broad Institute Genome Sequencing Center for Infectious Disease"/>
            <person name="Wu L."/>
            <person name="Ma J."/>
        </authorList>
    </citation>
    <scope>NUCLEOTIDE SEQUENCE [LARGE SCALE GENOMIC DNA]</scope>
    <source>
        <strain evidence="4">CGMCC 4.1648</strain>
    </source>
</reference>
<sequence>MSSTHLSRRGLLRYGAGALAATGLAVTANIALAGTAAAYSWSRTLSEGMSGADVKELQIRIAGWAYDTPKQTYVSLDGDFGPGTKAALIRFQKAYGLSQDGVAGPQTFAALNALESSDGSTAHFDWSEFHSKDGSGFTGGRVAEATVKENVRRNMYKLEALRKKAGGRSITVNSGFRSTAHNAKVGGASNSMHVYGIAADIVVSGLTTYQTYKIAETCGYSGLEAYTHSWQHVDSRMEYPYDAQSWWWESGIVL</sequence>
<gene>
    <name evidence="3" type="ORF">ACFPM3_12605</name>
</gene>
<dbReference type="Gene3D" id="1.10.101.10">
    <property type="entry name" value="PGBD-like superfamily/PGBD"/>
    <property type="match status" value="1"/>
</dbReference>